<proteinExistence type="predicted"/>
<name>A0A498JWL4_MALDO</name>
<evidence type="ECO:0000259" key="1">
    <source>
        <dbReference type="Pfam" id="PF09440"/>
    </source>
</evidence>
<dbReference type="EMBL" id="RDQH01000331">
    <property type="protein sequence ID" value="RXH99347.1"/>
    <property type="molecule type" value="Genomic_DNA"/>
</dbReference>
<dbReference type="AlphaFoldDB" id="A0A498JWL4"/>
<evidence type="ECO:0000313" key="3">
    <source>
        <dbReference type="Proteomes" id="UP000290289"/>
    </source>
</evidence>
<dbReference type="STRING" id="3750.A0A498JWL4"/>
<comment type="caution">
    <text evidence="2">The sequence shown here is derived from an EMBL/GenBank/DDBJ whole genome shotgun (WGS) entry which is preliminary data.</text>
</comment>
<dbReference type="InterPro" id="IPR019010">
    <property type="entry name" value="eIF3e_N"/>
</dbReference>
<keyword evidence="3" id="KW-1185">Reference proteome</keyword>
<sequence length="242" mass="26198">MLLNKTNTVDYAMDIHKSLHHTEDVPQDMVNGRVEVVARLKALPSLSTPPLAQGLVALKEVIEKVLAEPIRLHFVVANIGTGFSSNLLHRIAGIFDSGAGGCGCGRCIGQRVVGGGEEWDRGTDRLERDGSYVFRLNQTQAYASNHAFTKQAPKRPSLRFTPPSSLLFINRAQPCKSDAKPPDLGVDTLTVWTPIAASSFALAAAFDAKDINEENLQDLNCCHLSDVPDVHFSHTLTATAAL</sequence>
<organism evidence="2 3">
    <name type="scientific">Malus domestica</name>
    <name type="common">Apple</name>
    <name type="synonym">Pyrus malus</name>
    <dbReference type="NCBI Taxonomy" id="3750"/>
    <lineage>
        <taxon>Eukaryota</taxon>
        <taxon>Viridiplantae</taxon>
        <taxon>Streptophyta</taxon>
        <taxon>Embryophyta</taxon>
        <taxon>Tracheophyta</taxon>
        <taxon>Spermatophyta</taxon>
        <taxon>Magnoliopsida</taxon>
        <taxon>eudicotyledons</taxon>
        <taxon>Gunneridae</taxon>
        <taxon>Pentapetalae</taxon>
        <taxon>rosids</taxon>
        <taxon>fabids</taxon>
        <taxon>Rosales</taxon>
        <taxon>Rosaceae</taxon>
        <taxon>Amygdaloideae</taxon>
        <taxon>Maleae</taxon>
        <taxon>Malus</taxon>
    </lineage>
</organism>
<accession>A0A498JWL4</accession>
<dbReference type="Pfam" id="PF09440">
    <property type="entry name" value="eIF3_N"/>
    <property type="match status" value="1"/>
</dbReference>
<protein>
    <recommendedName>
        <fullName evidence="1">Eukaryotic translation initiation factor 3 subunit E N-terminal domain-containing protein</fullName>
    </recommendedName>
</protein>
<dbReference type="Proteomes" id="UP000290289">
    <property type="component" value="Chromosome 5"/>
</dbReference>
<evidence type="ECO:0000313" key="2">
    <source>
        <dbReference type="EMBL" id="RXH99347.1"/>
    </source>
</evidence>
<feature type="domain" description="Eukaryotic translation initiation factor 3 subunit E N-terminal" evidence="1">
    <location>
        <begin position="2"/>
        <end position="45"/>
    </location>
</feature>
<reference evidence="2 3" key="1">
    <citation type="submission" date="2018-10" db="EMBL/GenBank/DDBJ databases">
        <title>A high-quality apple genome assembly.</title>
        <authorList>
            <person name="Hu J."/>
        </authorList>
    </citation>
    <scope>NUCLEOTIDE SEQUENCE [LARGE SCALE GENOMIC DNA]</scope>
    <source>
        <strain evidence="3">cv. HFTH1</strain>
        <tissue evidence="2">Young leaf</tissue>
    </source>
</reference>
<gene>
    <name evidence="2" type="ORF">DVH24_011672</name>
</gene>